<organism evidence="1 2">
    <name type="scientific">Adineta steineri</name>
    <dbReference type="NCBI Taxonomy" id="433720"/>
    <lineage>
        <taxon>Eukaryota</taxon>
        <taxon>Metazoa</taxon>
        <taxon>Spiralia</taxon>
        <taxon>Gnathifera</taxon>
        <taxon>Rotifera</taxon>
        <taxon>Eurotatoria</taxon>
        <taxon>Bdelloidea</taxon>
        <taxon>Adinetida</taxon>
        <taxon>Adinetidae</taxon>
        <taxon>Adineta</taxon>
    </lineage>
</organism>
<reference evidence="1" key="1">
    <citation type="submission" date="2021-02" db="EMBL/GenBank/DDBJ databases">
        <authorList>
            <person name="Nowell W R."/>
        </authorList>
    </citation>
    <scope>NUCLEOTIDE SEQUENCE</scope>
</reference>
<protein>
    <submittedName>
        <fullName evidence="1">Uncharacterized protein</fullName>
    </submittedName>
</protein>
<dbReference type="EMBL" id="CAJOAY010014865">
    <property type="protein sequence ID" value="CAF4283327.1"/>
    <property type="molecule type" value="Genomic_DNA"/>
</dbReference>
<proteinExistence type="predicted"/>
<evidence type="ECO:0000313" key="1">
    <source>
        <dbReference type="EMBL" id="CAF4283327.1"/>
    </source>
</evidence>
<comment type="caution">
    <text evidence="1">The sequence shown here is derived from an EMBL/GenBank/DDBJ whole genome shotgun (WGS) entry which is preliminary data.</text>
</comment>
<evidence type="ECO:0000313" key="2">
    <source>
        <dbReference type="Proteomes" id="UP000663881"/>
    </source>
</evidence>
<dbReference type="AlphaFoldDB" id="A0A820GRI7"/>
<name>A0A820GRI7_9BILA</name>
<gene>
    <name evidence="1" type="ORF">OKA104_LOCUS45310</name>
</gene>
<accession>A0A820GRI7</accession>
<dbReference type="Proteomes" id="UP000663881">
    <property type="component" value="Unassembled WGS sequence"/>
</dbReference>
<sequence length="91" mass="10191">MLSPEEMVDSQCKGLCYNCDEKYVKGHHCREQNLFHIDANTTPEIEEMGLEEPCIEEINEQPFPVPDTVELAASIEEAIISLHALSCVSTP</sequence>